<dbReference type="EMBL" id="MVHM01000016">
    <property type="protein sequence ID" value="ORA34086.1"/>
    <property type="molecule type" value="Genomic_DNA"/>
</dbReference>
<evidence type="ECO:0000313" key="3">
    <source>
        <dbReference type="EMBL" id="ORA34086.1"/>
    </source>
</evidence>
<dbReference type="Proteomes" id="UP000192441">
    <property type="component" value="Unassembled WGS sequence"/>
</dbReference>
<evidence type="ECO:0000256" key="1">
    <source>
        <dbReference type="SAM" id="Phobius"/>
    </source>
</evidence>
<name>A0A7I7W915_9MYCO</name>
<keyword evidence="1" id="KW-0472">Membrane</keyword>
<dbReference type="EMBL" id="AP022606">
    <property type="protein sequence ID" value="BBZ13342.1"/>
    <property type="molecule type" value="Genomic_DNA"/>
</dbReference>
<reference evidence="2 5" key="2">
    <citation type="journal article" date="2019" name="Emerg. Microbes Infect.">
        <title>Comprehensive subspecies identification of 175 nontuberculous mycobacteria species based on 7547 genomic profiles.</title>
        <authorList>
            <person name="Matsumoto Y."/>
            <person name="Kinjo T."/>
            <person name="Motooka D."/>
            <person name="Nabeya D."/>
            <person name="Jung N."/>
            <person name="Uechi K."/>
            <person name="Horii T."/>
            <person name="Iida T."/>
            <person name="Fujita J."/>
            <person name="Nakamura S."/>
        </authorList>
    </citation>
    <scope>NUCLEOTIDE SEQUENCE [LARGE SCALE GENOMIC DNA]</scope>
    <source>
        <strain evidence="2 5">JCM 12687</strain>
    </source>
</reference>
<keyword evidence="1" id="KW-0812">Transmembrane</keyword>
<protein>
    <submittedName>
        <fullName evidence="3">Uncharacterized protein</fullName>
    </submittedName>
</protein>
<proteinExistence type="predicted"/>
<accession>A0A7I7W915</accession>
<feature type="transmembrane region" description="Helical" evidence="1">
    <location>
        <begin position="6"/>
        <end position="35"/>
    </location>
</feature>
<gene>
    <name evidence="3" type="ORF">BST20_20930</name>
    <name evidence="2" type="ORF">MBRA_35370</name>
</gene>
<keyword evidence="5" id="KW-1185">Reference proteome</keyword>
<dbReference type="OrthoDB" id="4763525at2"/>
<dbReference type="AlphaFoldDB" id="A0A7I7W915"/>
<evidence type="ECO:0000313" key="2">
    <source>
        <dbReference type="EMBL" id="BBZ13342.1"/>
    </source>
</evidence>
<keyword evidence="1" id="KW-1133">Transmembrane helix</keyword>
<dbReference type="RefSeq" id="WP_083133318.1">
    <property type="nucleotide sequence ID" value="NZ_AP022606.1"/>
</dbReference>
<reference evidence="2" key="3">
    <citation type="submission" date="2020-02" db="EMBL/GenBank/DDBJ databases">
        <authorList>
            <person name="Matsumoto Y."/>
            <person name="Kinjo T."/>
            <person name="Motooka D."/>
            <person name="Nabeya D."/>
            <person name="Jung N."/>
            <person name="Uechi K."/>
            <person name="Horii T."/>
            <person name="Iida T."/>
            <person name="Fujita J."/>
            <person name="Nakamura S."/>
        </authorList>
    </citation>
    <scope>NUCLEOTIDE SEQUENCE</scope>
    <source>
        <strain evidence="2">JCM 12687</strain>
    </source>
</reference>
<organism evidence="3 4">
    <name type="scientific">Mycobacterium branderi</name>
    <dbReference type="NCBI Taxonomy" id="43348"/>
    <lineage>
        <taxon>Bacteria</taxon>
        <taxon>Bacillati</taxon>
        <taxon>Actinomycetota</taxon>
        <taxon>Actinomycetes</taxon>
        <taxon>Mycobacteriales</taxon>
        <taxon>Mycobacteriaceae</taxon>
        <taxon>Mycobacterium</taxon>
    </lineage>
</organism>
<evidence type="ECO:0000313" key="4">
    <source>
        <dbReference type="Proteomes" id="UP000192441"/>
    </source>
</evidence>
<reference evidence="3 4" key="1">
    <citation type="submission" date="2016-12" db="EMBL/GenBank/DDBJ databases">
        <title>The new phylogeny of genus Mycobacterium.</title>
        <authorList>
            <person name="Tortoli E."/>
            <person name="Trovato A."/>
            <person name="Cirillo D.M."/>
        </authorList>
    </citation>
    <scope>NUCLEOTIDE SEQUENCE [LARGE SCALE GENOMIC DNA]</scope>
    <source>
        <strain evidence="3 4">DSM 44624</strain>
    </source>
</reference>
<sequence>MAQLIGWLFAVALVVAVLRVIWPFIVLGIAVYLAVKIARGVADHYAQLIAARRADRDALCARADRQHAQVLRGNPAGVYGDYPAADLGEFNPVLWVCNQPPARRSYQRTSVNG</sequence>
<evidence type="ECO:0000313" key="5">
    <source>
        <dbReference type="Proteomes" id="UP000467379"/>
    </source>
</evidence>
<dbReference type="Proteomes" id="UP000467379">
    <property type="component" value="Chromosome"/>
</dbReference>